<feature type="transmembrane region" description="Helical" evidence="1">
    <location>
        <begin position="56"/>
        <end position="79"/>
    </location>
</feature>
<evidence type="ECO:0000313" key="2">
    <source>
        <dbReference type="EMBL" id="QHS93781.1"/>
    </source>
</evidence>
<keyword evidence="1" id="KW-1133">Transmembrane helix</keyword>
<evidence type="ECO:0000256" key="1">
    <source>
        <dbReference type="SAM" id="Phobius"/>
    </source>
</evidence>
<sequence length="122" mass="13749">MNVQTLLLSFLLGGVQTFIITVATYYSSAILGALLWSFPFVLLIVVALLHNHKLKITRLLFSSALMIIITLLMLVIWAYGTRSWFKSTWEAFAVAVAVWLALCLCAYALINKIPQLKILFKK</sequence>
<keyword evidence="1" id="KW-0812">Transmembrane</keyword>
<feature type="transmembrane region" description="Helical" evidence="1">
    <location>
        <begin position="91"/>
        <end position="110"/>
    </location>
</feature>
<dbReference type="EMBL" id="MN739209">
    <property type="protein sequence ID" value="QHS93781.1"/>
    <property type="molecule type" value="Genomic_DNA"/>
</dbReference>
<proteinExistence type="predicted"/>
<organism evidence="2">
    <name type="scientific">viral metagenome</name>
    <dbReference type="NCBI Taxonomy" id="1070528"/>
    <lineage>
        <taxon>unclassified sequences</taxon>
        <taxon>metagenomes</taxon>
        <taxon>organismal metagenomes</taxon>
    </lineage>
</organism>
<dbReference type="AlphaFoldDB" id="A0A6C0BPS0"/>
<reference evidence="2" key="1">
    <citation type="journal article" date="2020" name="Nature">
        <title>Giant virus diversity and host interactions through global metagenomics.</title>
        <authorList>
            <person name="Schulz F."/>
            <person name="Roux S."/>
            <person name="Paez-Espino D."/>
            <person name="Jungbluth S."/>
            <person name="Walsh D.A."/>
            <person name="Denef V.J."/>
            <person name="McMahon K.D."/>
            <person name="Konstantinidis K.T."/>
            <person name="Eloe-Fadrosh E.A."/>
            <person name="Kyrpides N.C."/>
            <person name="Woyke T."/>
        </authorList>
    </citation>
    <scope>NUCLEOTIDE SEQUENCE</scope>
    <source>
        <strain evidence="2">GVMAG-M-3300018080-19</strain>
    </source>
</reference>
<name>A0A6C0BPS0_9ZZZZ</name>
<protein>
    <submittedName>
        <fullName evidence="2">Uncharacterized protein</fullName>
    </submittedName>
</protein>
<accession>A0A6C0BPS0</accession>
<feature type="transmembrane region" description="Helical" evidence="1">
    <location>
        <begin position="27"/>
        <end position="49"/>
    </location>
</feature>
<keyword evidence="1" id="KW-0472">Membrane</keyword>